<comment type="caution">
    <text evidence="2">The sequence shown here is derived from an EMBL/GenBank/DDBJ whole genome shotgun (WGS) entry which is preliminary data.</text>
</comment>
<evidence type="ECO:0000256" key="1">
    <source>
        <dbReference type="SAM" id="MobiDB-lite"/>
    </source>
</evidence>
<name>A0A4S4L947_9AGAM</name>
<accession>A0A4S4L947</accession>
<protein>
    <submittedName>
        <fullName evidence="2">Uncharacterized protein</fullName>
    </submittedName>
</protein>
<evidence type="ECO:0000313" key="3">
    <source>
        <dbReference type="Proteomes" id="UP000310158"/>
    </source>
</evidence>
<proteinExistence type="predicted"/>
<dbReference type="EMBL" id="SGPL01000782">
    <property type="protein sequence ID" value="THH07388.1"/>
    <property type="molecule type" value="Genomic_DNA"/>
</dbReference>
<keyword evidence="3" id="KW-1185">Reference proteome</keyword>
<gene>
    <name evidence="2" type="ORF">EW146_g9335</name>
</gene>
<feature type="region of interest" description="Disordered" evidence="1">
    <location>
        <begin position="1"/>
        <end position="33"/>
    </location>
</feature>
<dbReference type="AlphaFoldDB" id="A0A4S4L947"/>
<dbReference type="Proteomes" id="UP000310158">
    <property type="component" value="Unassembled WGS sequence"/>
</dbReference>
<reference evidence="2 3" key="1">
    <citation type="submission" date="2019-02" db="EMBL/GenBank/DDBJ databases">
        <title>Genome sequencing of the rare red list fungi Bondarzewia mesenterica.</title>
        <authorList>
            <person name="Buettner E."/>
            <person name="Kellner H."/>
        </authorList>
    </citation>
    <scope>NUCLEOTIDE SEQUENCE [LARGE SCALE GENOMIC DNA]</scope>
    <source>
        <strain evidence="2 3">DSM 108281</strain>
    </source>
</reference>
<evidence type="ECO:0000313" key="2">
    <source>
        <dbReference type="EMBL" id="THH07388.1"/>
    </source>
</evidence>
<sequence length="112" mass="12888">MMMASRGSGARAPEASLPHAHVDVPPSPSLRPRTPQIHLRWRRMGSAGGKLALVSTWHQESRERVAWEEFGKGRRRRKERKPQAKHRRELKGIKGRVFEFVSESWLKEKAGE</sequence>
<organism evidence="2 3">
    <name type="scientific">Bondarzewia mesenterica</name>
    <dbReference type="NCBI Taxonomy" id="1095465"/>
    <lineage>
        <taxon>Eukaryota</taxon>
        <taxon>Fungi</taxon>
        <taxon>Dikarya</taxon>
        <taxon>Basidiomycota</taxon>
        <taxon>Agaricomycotina</taxon>
        <taxon>Agaricomycetes</taxon>
        <taxon>Russulales</taxon>
        <taxon>Bondarzewiaceae</taxon>
        <taxon>Bondarzewia</taxon>
    </lineage>
</organism>